<reference evidence="6 7" key="1">
    <citation type="submission" date="2016-03" db="EMBL/GenBank/DDBJ databases">
        <title>Fine-scale spatial genetic structure of a fungal parasite of coffee scale insects.</title>
        <authorList>
            <person name="Jackson D."/>
            <person name="Zemenick K.A."/>
            <person name="Malloure B."/>
            <person name="Quandt C.A."/>
            <person name="James T.Y."/>
        </authorList>
    </citation>
    <scope>NUCLEOTIDE SEQUENCE [LARGE SCALE GENOMIC DNA]</scope>
    <source>
        <strain evidence="6 7">UM487</strain>
    </source>
</reference>
<feature type="transmembrane region" description="Helical" evidence="5">
    <location>
        <begin position="559"/>
        <end position="580"/>
    </location>
</feature>
<evidence type="ECO:0000256" key="5">
    <source>
        <dbReference type="SAM" id="Phobius"/>
    </source>
</evidence>
<evidence type="ECO:0000313" key="7">
    <source>
        <dbReference type="Proteomes" id="UP000243081"/>
    </source>
</evidence>
<dbReference type="Pfam" id="PF07690">
    <property type="entry name" value="MFS_1"/>
    <property type="match status" value="1"/>
</dbReference>
<comment type="caution">
    <text evidence="6">The sequence shown here is derived from an EMBL/GenBank/DDBJ whole genome shotgun (WGS) entry which is preliminary data.</text>
</comment>
<evidence type="ECO:0000256" key="1">
    <source>
        <dbReference type="ARBA" id="ARBA00004141"/>
    </source>
</evidence>
<gene>
    <name evidence="6" type="ORF">LLEC1_06194</name>
</gene>
<dbReference type="OMA" id="KTDERYW"/>
<feature type="transmembrane region" description="Helical" evidence="5">
    <location>
        <begin position="168"/>
        <end position="188"/>
    </location>
</feature>
<evidence type="ECO:0000256" key="4">
    <source>
        <dbReference type="ARBA" id="ARBA00023136"/>
    </source>
</evidence>
<sequence length="619" mass="67551">MGLGVLEPKGNEQVPGGLLLCRIRTGKCLSSPRYILILYFTGTTRYYDDPDRPRMAGEHDAHLKTTPGGLILVTTRRGRCTPQPSDDPNDPLNWSTRRRDLVTFLLCCAGILATSLGPILAANTVTLIGNIALTITDAVVLTGYLLAGAGGAVIFFVPSARVYGKRHLFLIGLIIVIATSAWAGSVPLASDTPEDAKRHFRSMAAARAIQGVGIAPYESLLNVAIADMYFVHERGIRMAFANLAIFGSAFFTPIVVGKITASIGLGWTFYFVAIFTGALLPAIVLFCPETAYRRDARFNTDIYTEAEALQPPSSDSSQTNEKERHSGFRALPTNKLQPCGDANTPRKTFVESMSLFDGRKTDDPYLTLLLRPFPLLLNPAFGWACLIQGTMIAWTIFMGALVASIFIGPPLFWGTAKSGYGYAGAFIGALGGFIICGLCSDISARLMTGANKGVYEPEFRILLIIPMIICSAIGLFGFALTVEDVATQTQPVIIPLMFFGFEVAGMVIGAVASSLYIVDAYRDLAIEAFTLTILFKNFFSFVVTYYALDWLIAGGIRRVLVIISILQMVICLLSVPMYIYGKRVRAFFHRHDPIAMCRLKELDAALRRPFRRSTATPSQ</sequence>
<feature type="transmembrane region" description="Helical" evidence="5">
    <location>
        <begin position="524"/>
        <end position="547"/>
    </location>
</feature>
<dbReference type="InterPro" id="IPR011701">
    <property type="entry name" value="MFS"/>
</dbReference>
<dbReference type="InterPro" id="IPR036259">
    <property type="entry name" value="MFS_trans_sf"/>
</dbReference>
<feature type="transmembrane region" description="Helical" evidence="5">
    <location>
        <begin position="101"/>
        <end position="121"/>
    </location>
</feature>
<feature type="transmembrane region" description="Helical" evidence="5">
    <location>
        <begin position="267"/>
        <end position="287"/>
    </location>
</feature>
<dbReference type="PANTHER" id="PTHR23502">
    <property type="entry name" value="MAJOR FACILITATOR SUPERFAMILY"/>
    <property type="match status" value="1"/>
</dbReference>
<evidence type="ECO:0000256" key="2">
    <source>
        <dbReference type="ARBA" id="ARBA00022692"/>
    </source>
</evidence>
<dbReference type="GO" id="GO:0022857">
    <property type="term" value="F:transmembrane transporter activity"/>
    <property type="evidence" value="ECO:0007669"/>
    <property type="project" value="InterPro"/>
</dbReference>
<keyword evidence="3 5" id="KW-1133">Transmembrane helix</keyword>
<accession>A0A179I587</accession>
<dbReference type="OrthoDB" id="2585655at2759"/>
<dbReference type="PANTHER" id="PTHR23502:SF29">
    <property type="entry name" value="TRANSPORTER, PUTATIVE (AFU_ORTHOLOGUE AFUA_6G06680)-RELATED"/>
    <property type="match status" value="1"/>
</dbReference>
<evidence type="ECO:0000313" key="6">
    <source>
        <dbReference type="EMBL" id="OAQ96693.1"/>
    </source>
</evidence>
<feature type="transmembrane region" description="Helical" evidence="5">
    <location>
        <begin position="127"/>
        <end position="156"/>
    </location>
</feature>
<dbReference type="EMBL" id="LUKN01003986">
    <property type="protein sequence ID" value="OAQ96693.1"/>
    <property type="molecule type" value="Genomic_DNA"/>
</dbReference>
<name>A0A179I587_CORDF</name>
<dbReference type="Proteomes" id="UP000243081">
    <property type="component" value="Unassembled WGS sequence"/>
</dbReference>
<feature type="transmembrane region" description="Helical" evidence="5">
    <location>
        <begin position="419"/>
        <end position="440"/>
    </location>
</feature>
<feature type="transmembrane region" description="Helical" evidence="5">
    <location>
        <begin position="208"/>
        <end position="231"/>
    </location>
</feature>
<proteinExistence type="predicted"/>
<evidence type="ECO:0000256" key="3">
    <source>
        <dbReference type="ARBA" id="ARBA00022989"/>
    </source>
</evidence>
<feature type="transmembrane region" description="Helical" evidence="5">
    <location>
        <begin position="461"/>
        <end position="480"/>
    </location>
</feature>
<dbReference type="SUPFAM" id="SSF103473">
    <property type="entry name" value="MFS general substrate transporter"/>
    <property type="match status" value="1"/>
</dbReference>
<keyword evidence="2 5" id="KW-0812">Transmembrane</keyword>
<feature type="transmembrane region" description="Helical" evidence="5">
    <location>
        <begin position="492"/>
        <end position="517"/>
    </location>
</feature>
<dbReference type="Gene3D" id="1.20.1250.20">
    <property type="entry name" value="MFS general substrate transporter like domains"/>
    <property type="match status" value="1"/>
</dbReference>
<feature type="transmembrane region" description="Helical" evidence="5">
    <location>
        <begin position="243"/>
        <end position="261"/>
    </location>
</feature>
<evidence type="ECO:0008006" key="8">
    <source>
        <dbReference type="Google" id="ProtNLM"/>
    </source>
</evidence>
<protein>
    <recommendedName>
        <fullName evidence="8">Major facilitator superfamily (MFS) profile domain-containing protein</fullName>
    </recommendedName>
</protein>
<feature type="transmembrane region" description="Helical" evidence="5">
    <location>
        <begin position="380"/>
        <end position="407"/>
    </location>
</feature>
<comment type="subcellular location">
    <subcellularLocation>
        <location evidence="1">Membrane</location>
        <topology evidence="1">Multi-pass membrane protein</topology>
    </subcellularLocation>
</comment>
<dbReference type="GO" id="GO:0005886">
    <property type="term" value="C:plasma membrane"/>
    <property type="evidence" value="ECO:0007669"/>
    <property type="project" value="TreeGrafter"/>
</dbReference>
<keyword evidence="4 5" id="KW-0472">Membrane</keyword>
<keyword evidence="7" id="KW-1185">Reference proteome</keyword>
<organism evidence="6 7">
    <name type="scientific">Cordyceps confragosa</name>
    <name type="common">Lecanicillium lecanii</name>
    <dbReference type="NCBI Taxonomy" id="2714763"/>
    <lineage>
        <taxon>Eukaryota</taxon>
        <taxon>Fungi</taxon>
        <taxon>Dikarya</taxon>
        <taxon>Ascomycota</taxon>
        <taxon>Pezizomycotina</taxon>
        <taxon>Sordariomycetes</taxon>
        <taxon>Hypocreomycetidae</taxon>
        <taxon>Hypocreales</taxon>
        <taxon>Cordycipitaceae</taxon>
        <taxon>Akanthomyces</taxon>
    </lineage>
</organism>
<dbReference type="AlphaFoldDB" id="A0A179I587"/>